<dbReference type="EMBL" id="JAUMKJ010000088">
    <property type="protein sequence ID" value="MDO3681947.1"/>
    <property type="molecule type" value="Genomic_DNA"/>
</dbReference>
<evidence type="ECO:0000313" key="2">
    <source>
        <dbReference type="Proteomes" id="UP001168883"/>
    </source>
</evidence>
<dbReference type="Proteomes" id="UP001168883">
    <property type="component" value="Unassembled WGS sequence"/>
</dbReference>
<comment type="caution">
    <text evidence="1">The sequence shown here is derived from an EMBL/GenBank/DDBJ whole genome shotgun (WGS) entry which is preliminary data.</text>
</comment>
<evidence type="ECO:0000313" key="1">
    <source>
        <dbReference type="EMBL" id="MDO3681947.1"/>
    </source>
</evidence>
<dbReference type="RefSeq" id="WP_127488578.1">
    <property type="nucleotide sequence ID" value="NZ_JARLKN010000051.1"/>
</dbReference>
<keyword evidence="2" id="KW-1185">Reference proteome</keyword>
<organism evidence="1 2">
    <name type="scientific">Paenibacillus ehimensis</name>
    <dbReference type="NCBI Taxonomy" id="79264"/>
    <lineage>
        <taxon>Bacteria</taxon>
        <taxon>Bacillati</taxon>
        <taxon>Bacillota</taxon>
        <taxon>Bacilli</taxon>
        <taxon>Bacillales</taxon>
        <taxon>Paenibacillaceae</taxon>
        <taxon>Paenibacillus</taxon>
    </lineage>
</organism>
<accession>A0ABT8VLV8</accession>
<proteinExistence type="predicted"/>
<sequence length="98" mass="10988">MDASFREPVTLDVGVDYPHLEIAYTLSGQGCWETEGNARSYSLSPGLSTLVYIQDKKLHTELMPKDDFLHTELRIDPLSLASKSCSARRYSAMCARCE</sequence>
<evidence type="ECO:0008006" key="3">
    <source>
        <dbReference type="Google" id="ProtNLM"/>
    </source>
</evidence>
<name>A0ABT8VLV8_9BACL</name>
<gene>
    <name evidence="1" type="ORF">Q3C12_33675</name>
</gene>
<protein>
    <recommendedName>
        <fullName evidence="3">AraC-type arabinose-binding/dimerisation domain-containing protein</fullName>
    </recommendedName>
</protein>
<reference evidence="1" key="1">
    <citation type="submission" date="2023-07" db="EMBL/GenBank/DDBJ databases">
        <authorList>
            <person name="Aktuganov G."/>
            <person name="Boyko T."/>
            <person name="Delegan Y."/>
            <person name="Galimzianova N."/>
            <person name="Gilvanova E."/>
            <person name="Korobov V."/>
            <person name="Kuzmina L."/>
            <person name="Melentiev A."/>
            <person name="Milman P."/>
            <person name="Ryabova A."/>
            <person name="Stupak E."/>
            <person name="Yasakov T."/>
            <person name="Zharikova N."/>
            <person name="Zhurenko E."/>
        </authorList>
    </citation>
    <scope>NUCLEOTIDE SEQUENCE</scope>
    <source>
        <strain evidence="1">IB-739</strain>
    </source>
</reference>